<evidence type="ECO:0000313" key="2">
    <source>
        <dbReference type="EMBL" id="TCC07352.1"/>
    </source>
</evidence>
<comment type="caution">
    <text evidence="2">The sequence shown here is derived from an EMBL/GenBank/DDBJ whole genome shotgun (WGS) entry which is preliminary data.</text>
</comment>
<proteinExistence type="predicted"/>
<feature type="domain" description="DUF7455" evidence="1">
    <location>
        <begin position="11"/>
        <end position="64"/>
    </location>
</feature>
<evidence type="ECO:0000313" key="3">
    <source>
        <dbReference type="Proteomes" id="UP000292346"/>
    </source>
</evidence>
<keyword evidence="3" id="KW-1185">Reference proteome</keyword>
<evidence type="ECO:0000259" key="1">
    <source>
        <dbReference type="Pfam" id="PF24254"/>
    </source>
</evidence>
<dbReference type="AlphaFoldDB" id="A0A4R0HEU7"/>
<sequence length="77" mass="8253">MTTALAPSSALSAADRCDRCGAQAYVRVTLTSGGELLFCAHHGREHSEKLRDIAITIHDETGRLEATPSTVAVDDER</sequence>
<accession>A0A4R0HEU7</accession>
<protein>
    <recommendedName>
        <fullName evidence="1">DUF7455 domain-containing protein</fullName>
    </recommendedName>
</protein>
<dbReference type="RefSeq" id="WP_131337995.1">
    <property type="nucleotide sequence ID" value="NZ_SJJZ01000002.1"/>
</dbReference>
<reference evidence="2 3" key="1">
    <citation type="submission" date="2019-02" db="EMBL/GenBank/DDBJ databases">
        <title>Kribbella capetownensis sp. nov. and Kribbella speibonae sp. nov., isolated from soil.</title>
        <authorList>
            <person name="Curtis S.M."/>
            <person name="Norton I."/>
            <person name="Everest G.J."/>
            <person name="Meyers P.R."/>
        </authorList>
    </citation>
    <scope>NUCLEOTIDE SEQUENCE [LARGE SCALE GENOMIC DNA]</scope>
    <source>
        <strain evidence="2 3">KCTC 29219</strain>
    </source>
</reference>
<gene>
    <name evidence="2" type="ORF">E0H45_15235</name>
</gene>
<dbReference type="Proteomes" id="UP000292346">
    <property type="component" value="Unassembled WGS sequence"/>
</dbReference>
<dbReference type="InterPro" id="IPR055878">
    <property type="entry name" value="DUF7455"/>
</dbReference>
<name>A0A4R0HEU7_9ACTN</name>
<dbReference type="EMBL" id="SJJZ01000002">
    <property type="protein sequence ID" value="TCC07352.1"/>
    <property type="molecule type" value="Genomic_DNA"/>
</dbReference>
<organism evidence="2 3">
    <name type="scientific">Kribbella soli</name>
    <dbReference type="NCBI Taxonomy" id="1124743"/>
    <lineage>
        <taxon>Bacteria</taxon>
        <taxon>Bacillati</taxon>
        <taxon>Actinomycetota</taxon>
        <taxon>Actinomycetes</taxon>
        <taxon>Propionibacteriales</taxon>
        <taxon>Kribbellaceae</taxon>
        <taxon>Kribbella</taxon>
    </lineage>
</organism>
<dbReference type="OrthoDB" id="3539048at2"/>
<dbReference type="Pfam" id="PF24254">
    <property type="entry name" value="DUF7455"/>
    <property type="match status" value="1"/>
</dbReference>